<reference evidence="2" key="1">
    <citation type="submission" date="2014-02" db="EMBL/GenBank/DDBJ databases">
        <title>Expanding our view of genomic diversity in Candidatus Accumulibacter clades.</title>
        <authorList>
            <person name="Skennerton C.T."/>
            <person name="Barr J.J."/>
            <person name="Slater F.R."/>
            <person name="Bond P.L."/>
            <person name="Tyson G.W."/>
        </authorList>
    </citation>
    <scope>NUCLEOTIDE SEQUENCE [LARGE SCALE GENOMIC DNA]</scope>
</reference>
<dbReference type="Pfam" id="PF13470">
    <property type="entry name" value="PIN_3"/>
    <property type="match status" value="1"/>
</dbReference>
<evidence type="ECO:0000313" key="3">
    <source>
        <dbReference type="Proteomes" id="UP000020218"/>
    </source>
</evidence>
<sequence length="164" mass="18339">MRAVLDTNIVLDLLHFRDPLLCSLQAAIDSSQLQCFTDRHCLAELQRVSSYPRFRLTAGAQSALLDAYDRFALACENAGERQEDQSLPACRDADDQKFLLLARRCRADLLLTRDQRLLQLDRRRGRRLPFRILTAGAACILLAGCPPQAESGAGEDRRPNSGAR</sequence>
<comment type="caution">
    <text evidence="2">The sequence shown here is derived from an EMBL/GenBank/DDBJ whole genome shotgun (WGS) entry which is preliminary data.</text>
</comment>
<feature type="domain" description="PIN" evidence="1">
    <location>
        <begin position="2"/>
        <end position="116"/>
    </location>
</feature>
<dbReference type="SUPFAM" id="SSF88723">
    <property type="entry name" value="PIN domain-like"/>
    <property type="match status" value="1"/>
</dbReference>
<dbReference type="PANTHER" id="PTHR34610:SF3">
    <property type="entry name" value="SSL7007 PROTEIN"/>
    <property type="match status" value="1"/>
</dbReference>
<dbReference type="InterPro" id="IPR002716">
    <property type="entry name" value="PIN_dom"/>
</dbReference>
<proteinExistence type="predicted"/>
<dbReference type="AlphaFoldDB" id="A0A011NWD0"/>
<gene>
    <name evidence="2" type="ORF">AW08_00753</name>
</gene>
<dbReference type="PATRIC" id="fig|1454001.3.peg.696"/>
<organism evidence="2 3">
    <name type="scientific">Candidatus Accumulibacter adjunctus</name>
    <dbReference type="NCBI Taxonomy" id="1454001"/>
    <lineage>
        <taxon>Bacteria</taxon>
        <taxon>Pseudomonadati</taxon>
        <taxon>Pseudomonadota</taxon>
        <taxon>Betaproteobacteria</taxon>
        <taxon>Candidatus Accumulibacter</taxon>
    </lineage>
</organism>
<dbReference type="NCBIfam" id="TIGR00305">
    <property type="entry name" value="putative toxin-antitoxin system toxin component, PIN family"/>
    <property type="match status" value="1"/>
</dbReference>
<dbReference type="STRING" id="1454001.AW08_00753"/>
<dbReference type="InterPro" id="IPR029060">
    <property type="entry name" value="PIN-like_dom_sf"/>
</dbReference>
<evidence type="ECO:0000259" key="1">
    <source>
        <dbReference type="Pfam" id="PF13470"/>
    </source>
</evidence>
<protein>
    <submittedName>
        <fullName evidence="2">Toxin-antitoxin system toxin component, PIN family</fullName>
    </submittedName>
</protein>
<name>A0A011NWD0_9PROT</name>
<dbReference type="EMBL" id="JFAX01000003">
    <property type="protein sequence ID" value="EXI68927.1"/>
    <property type="molecule type" value="Genomic_DNA"/>
</dbReference>
<dbReference type="InterPro" id="IPR002850">
    <property type="entry name" value="PIN_toxin-like"/>
</dbReference>
<accession>A0A011NWD0</accession>
<evidence type="ECO:0000313" key="2">
    <source>
        <dbReference type="EMBL" id="EXI68927.1"/>
    </source>
</evidence>
<keyword evidence="3" id="KW-1185">Reference proteome</keyword>
<dbReference type="PANTHER" id="PTHR34610">
    <property type="entry name" value="SSL7007 PROTEIN"/>
    <property type="match status" value="1"/>
</dbReference>
<dbReference type="Proteomes" id="UP000020218">
    <property type="component" value="Unassembled WGS sequence"/>
</dbReference>